<reference evidence="2 3" key="1">
    <citation type="submission" date="2021-01" db="EMBL/GenBank/DDBJ databases">
        <title>Whole genome shotgun sequence of Actinoplanes couchii NBRC 106145.</title>
        <authorList>
            <person name="Komaki H."/>
            <person name="Tamura T."/>
        </authorList>
    </citation>
    <scope>NUCLEOTIDE SEQUENCE [LARGE SCALE GENOMIC DNA]</scope>
    <source>
        <strain evidence="2 3">NBRC 106145</strain>
    </source>
</reference>
<dbReference type="InterPro" id="IPR054272">
    <property type="entry name" value="DUF7003"/>
</dbReference>
<comment type="caution">
    <text evidence="2">The sequence shown here is derived from an EMBL/GenBank/DDBJ whole genome shotgun (WGS) entry which is preliminary data.</text>
</comment>
<dbReference type="RefSeq" id="WP_203810354.1">
    <property type="nucleotide sequence ID" value="NZ_BAAAQE010000066.1"/>
</dbReference>
<gene>
    <name evidence="2" type="ORF">Aco03nite_103220</name>
</gene>
<organism evidence="2 3">
    <name type="scientific">Actinoplanes couchii</name>
    <dbReference type="NCBI Taxonomy" id="403638"/>
    <lineage>
        <taxon>Bacteria</taxon>
        <taxon>Bacillati</taxon>
        <taxon>Actinomycetota</taxon>
        <taxon>Actinomycetes</taxon>
        <taxon>Micromonosporales</taxon>
        <taxon>Micromonosporaceae</taxon>
        <taxon>Actinoplanes</taxon>
    </lineage>
</organism>
<dbReference type="Pfam" id="PF22535">
    <property type="entry name" value="DUF7003"/>
    <property type="match status" value="1"/>
</dbReference>
<accession>A0ABQ3XTT5</accession>
<name>A0ABQ3XTT5_9ACTN</name>
<dbReference type="Proteomes" id="UP000612282">
    <property type="component" value="Unassembled WGS sequence"/>
</dbReference>
<proteinExistence type="predicted"/>
<protein>
    <submittedName>
        <fullName evidence="2">Uncharacterized protein</fullName>
    </submittedName>
</protein>
<evidence type="ECO:0000256" key="1">
    <source>
        <dbReference type="SAM" id="MobiDB-lite"/>
    </source>
</evidence>
<feature type="region of interest" description="Disordered" evidence="1">
    <location>
        <begin position="186"/>
        <end position="210"/>
    </location>
</feature>
<sequence>MDSVEIISQLDAAAEQHKFPDLNNGYNYAVDARLHLYRDAQRWALLVEAVGYSPRAGNLTDVLYVFGNCLTSGNPGPENTDFLDRIDNFDEIEDIEEPETYSGEPIVIRGHRIEVSANQGDELVNVFRRLVPEHRDLLLADESELRQRIPADLPEIMRLDQWRHPDGERPSESATFRQLAEVLATGDTGRYAPGTRPNTHWSHWPDSGSL</sequence>
<keyword evidence="3" id="KW-1185">Reference proteome</keyword>
<evidence type="ECO:0000313" key="3">
    <source>
        <dbReference type="Proteomes" id="UP000612282"/>
    </source>
</evidence>
<evidence type="ECO:0000313" key="2">
    <source>
        <dbReference type="EMBL" id="GID61918.1"/>
    </source>
</evidence>
<dbReference type="EMBL" id="BOMG01000146">
    <property type="protein sequence ID" value="GID61918.1"/>
    <property type="molecule type" value="Genomic_DNA"/>
</dbReference>